<accession>A0A0D3ATB4</accession>
<dbReference type="AlphaFoldDB" id="A0A0D3ATB4"/>
<dbReference type="HOGENOM" id="CLU_405659_0_0_1"/>
<reference evidence="2 3" key="1">
    <citation type="journal article" date="2014" name="Genome Biol.">
        <title>Transcriptome and methylome profiling reveals relics of genome dominance in the mesopolyploid Brassica oleracea.</title>
        <authorList>
            <person name="Parkin I.A."/>
            <person name="Koh C."/>
            <person name="Tang H."/>
            <person name="Robinson S.J."/>
            <person name="Kagale S."/>
            <person name="Clarke W.E."/>
            <person name="Town C.D."/>
            <person name="Nixon J."/>
            <person name="Krishnakumar V."/>
            <person name="Bidwell S.L."/>
            <person name="Denoeud F."/>
            <person name="Belcram H."/>
            <person name="Links M.G."/>
            <person name="Just J."/>
            <person name="Clarke C."/>
            <person name="Bender T."/>
            <person name="Huebert T."/>
            <person name="Mason A.S."/>
            <person name="Pires J.C."/>
            <person name="Barker G."/>
            <person name="Moore J."/>
            <person name="Walley P.G."/>
            <person name="Manoli S."/>
            <person name="Batley J."/>
            <person name="Edwards D."/>
            <person name="Nelson M.N."/>
            <person name="Wang X."/>
            <person name="Paterson A.H."/>
            <person name="King G."/>
            <person name="Bancroft I."/>
            <person name="Chalhoub B."/>
            <person name="Sharpe A.G."/>
        </authorList>
    </citation>
    <scope>NUCLEOTIDE SEQUENCE</scope>
    <source>
        <strain evidence="2 3">cv. TO1000</strain>
    </source>
</reference>
<feature type="region of interest" description="Disordered" evidence="1">
    <location>
        <begin position="382"/>
        <end position="428"/>
    </location>
</feature>
<evidence type="ECO:0000256" key="1">
    <source>
        <dbReference type="SAM" id="MobiDB-lite"/>
    </source>
</evidence>
<dbReference type="Proteomes" id="UP000032141">
    <property type="component" value="Chromosome C2"/>
</dbReference>
<organism evidence="2 3">
    <name type="scientific">Brassica oleracea var. oleracea</name>
    <dbReference type="NCBI Taxonomy" id="109376"/>
    <lineage>
        <taxon>Eukaryota</taxon>
        <taxon>Viridiplantae</taxon>
        <taxon>Streptophyta</taxon>
        <taxon>Embryophyta</taxon>
        <taxon>Tracheophyta</taxon>
        <taxon>Spermatophyta</taxon>
        <taxon>Magnoliopsida</taxon>
        <taxon>eudicotyledons</taxon>
        <taxon>Gunneridae</taxon>
        <taxon>Pentapetalae</taxon>
        <taxon>rosids</taxon>
        <taxon>malvids</taxon>
        <taxon>Brassicales</taxon>
        <taxon>Brassicaceae</taxon>
        <taxon>Brassiceae</taxon>
        <taxon>Brassica</taxon>
    </lineage>
</organism>
<name>A0A0D3ATB4_BRAOL</name>
<proteinExistence type="predicted"/>
<feature type="region of interest" description="Disordered" evidence="1">
    <location>
        <begin position="602"/>
        <end position="622"/>
    </location>
</feature>
<feature type="compositionally biased region" description="Basic and acidic residues" evidence="1">
    <location>
        <begin position="385"/>
        <end position="427"/>
    </location>
</feature>
<dbReference type="eggNOG" id="ENOG502T1N5">
    <property type="taxonomic scope" value="Eukaryota"/>
</dbReference>
<reference evidence="2" key="2">
    <citation type="submission" date="2015-03" db="UniProtKB">
        <authorList>
            <consortium name="EnsemblPlants"/>
        </authorList>
    </citation>
    <scope>IDENTIFICATION</scope>
</reference>
<sequence length="678" mass="77033">MTMHMNRRKGQLQSKTVVIKNDLLPFTNQTELKEGNDVPPFVDQSIGANQHGDQDVLNNLTECRSSDRTRHTDRAVPRASRLELRLEPRPDDRFPRTEARLPLPTRQSKTHGRARLSLGGEETKDGHAFSSGRPSGQSRKRSYLYPLNDKEIIERFDRIAVALSLKEITSLPVFRENKFLRFLNRRVPTVPPIETKQERVRYNLERSLADRTRTAQLFQLGHPPNWIGLARRITELVARLIQHGPPLNWTGPARRMAELVARLIQLGHPPNWTGPARQMAELVVRSSSADGRAGRAFDPARPSAEMDCLFLVMGTSAAIDTDFYHRSIPLEIPKRSNCPQDIVDSTLKGIDISSCDPTSDGDREITMEDFLELEEFLELEDGEKLEDLDSSREKKLDDDHRTSRGDLETSPKASIDRHQPDEIDRQPPHIIDQRAPYIIDRQSTDSINLHPHSIIDRHPPDCIDRHPWLDELPGYIVELEEVEEKMYMSKALHLAVPKHQRPLIWTEEAAGFHKRVKMIHDPVKIVVPCAVFEVESPIPPDANEVNKSPAEAASIDTDRIASNDTNKPASIDTITSSSIYTGRVSEQKEFNVCGNLFDGETTTRSDKSGGKKMKNWNKRKRTNGGSQLSLILRFSDGVRKSRVRSRCFSQPFAKLRALLIAEMIDKGEKSMEEAFRQE</sequence>
<evidence type="ECO:0000313" key="2">
    <source>
        <dbReference type="EnsemblPlants" id="Bo2g111800.1"/>
    </source>
</evidence>
<feature type="compositionally biased region" description="Basic and acidic residues" evidence="1">
    <location>
        <begin position="64"/>
        <end position="99"/>
    </location>
</feature>
<feature type="compositionally biased region" description="Basic residues" evidence="1">
    <location>
        <begin position="610"/>
        <end position="622"/>
    </location>
</feature>
<protein>
    <submittedName>
        <fullName evidence="2">Uncharacterized protein</fullName>
    </submittedName>
</protein>
<dbReference type="Gramene" id="Bo2g111800.1">
    <property type="protein sequence ID" value="Bo2g111800.1"/>
    <property type="gene ID" value="Bo2g111800"/>
</dbReference>
<keyword evidence="3" id="KW-1185">Reference proteome</keyword>
<evidence type="ECO:0000313" key="3">
    <source>
        <dbReference type="Proteomes" id="UP000032141"/>
    </source>
</evidence>
<feature type="region of interest" description="Disordered" evidence="1">
    <location>
        <begin position="31"/>
        <end position="141"/>
    </location>
</feature>
<dbReference type="EnsemblPlants" id="Bo2g111800.1">
    <property type="protein sequence ID" value="Bo2g111800.1"/>
    <property type="gene ID" value="Bo2g111800"/>
</dbReference>